<feature type="compositionally biased region" description="Gly residues" evidence="1">
    <location>
        <begin position="59"/>
        <end position="75"/>
    </location>
</feature>
<dbReference type="Proteomes" id="UP000625711">
    <property type="component" value="Unassembled WGS sequence"/>
</dbReference>
<evidence type="ECO:0000256" key="1">
    <source>
        <dbReference type="SAM" id="MobiDB-lite"/>
    </source>
</evidence>
<evidence type="ECO:0000313" key="3">
    <source>
        <dbReference type="Proteomes" id="UP000625711"/>
    </source>
</evidence>
<proteinExistence type="predicted"/>
<feature type="region of interest" description="Disordered" evidence="1">
    <location>
        <begin position="1"/>
        <end position="75"/>
    </location>
</feature>
<protein>
    <submittedName>
        <fullName evidence="2">Uncharacterized protein</fullName>
    </submittedName>
</protein>
<keyword evidence="3" id="KW-1185">Reference proteome</keyword>
<reference evidence="2" key="1">
    <citation type="submission" date="2020-08" db="EMBL/GenBank/DDBJ databases">
        <title>Genome sequencing and assembly of the red palm weevil Rhynchophorus ferrugineus.</title>
        <authorList>
            <person name="Dias G.B."/>
            <person name="Bergman C.M."/>
            <person name="Manee M."/>
        </authorList>
    </citation>
    <scope>NUCLEOTIDE SEQUENCE</scope>
    <source>
        <strain evidence="2">AA-2017</strain>
        <tissue evidence="2">Whole larva</tissue>
    </source>
</reference>
<dbReference type="AlphaFoldDB" id="A0A834II99"/>
<accession>A0A834II99</accession>
<sequence length="75" mass="7978">MEFRRLAAPDREWQNAYSHFHSKTGASRIVRQPHQESPRAEEALHLPPESKLSSRWPSGRGGGGGGGVGGGGGGE</sequence>
<organism evidence="2 3">
    <name type="scientific">Rhynchophorus ferrugineus</name>
    <name type="common">Red palm weevil</name>
    <name type="synonym">Curculio ferrugineus</name>
    <dbReference type="NCBI Taxonomy" id="354439"/>
    <lineage>
        <taxon>Eukaryota</taxon>
        <taxon>Metazoa</taxon>
        <taxon>Ecdysozoa</taxon>
        <taxon>Arthropoda</taxon>
        <taxon>Hexapoda</taxon>
        <taxon>Insecta</taxon>
        <taxon>Pterygota</taxon>
        <taxon>Neoptera</taxon>
        <taxon>Endopterygota</taxon>
        <taxon>Coleoptera</taxon>
        <taxon>Polyphaga</taxon>
        <taxon>Cucujiformia</taxon>
        <taxon>Curculionidae</taxon>
        <taxon>Dryophthorinae</taxon>
        <taxon>Rhynchophorus</taxon>
    </lineage>
</organism>
<feature type="compositionally biased region" description="Basic and acidic residues" evidence="1">
    <location>
        <begin position="33"/>
        <end position="44"/>
    </location>
</feature>
<dbReference type="EMBL" id="JAACXV010000343">
    <property type="protein sequence ID" value="KAF7279726.1"/>
    <property type="molecule type" value="Genomic_DNA"/>
</dbReference>
<comment type="caution">
    <text evidence="2">The sequence shown here is derived from an EMBL/GenBank/DDBJ whole genome shotgun (WGS) entry which is preliminary data.</text>
</comment>
<evidence type="ECO:0000313" key="2">
    <source>
        <dbReference type="EMBL" id="KAF7279726.1"/>
    </source>
</evidence>
<name>A0A834II99_RHYFE</name>
<gene>
    <name evidence="2" type="ORF">GWI33_006806</name>
</gene>
<feature type="compositionally biased region" description="Basic and acidic residues" evidence="1">
    <location>
        <begin position="1"/>
        <end position="13"/>
    </location>
</feature>